<evidence type="ECO:0000259" key="14">
    <source>
        <dbReference type="PROSITE" id="PS51384"/>
    </source>
</evidence>
<keyword evidence="8 13" id="KW-1133">Transmembrane helix</keyword>
<organism evidence="15 16">
    <name type="scientific">Candidatus Taylorbacteria bacterium RIFCSPHIGHO2_02_FULL_45_35</name>
    <dbReference type="NCBI Taxonomy" id="1802311"/>
    <lineage>
        <taxon>Bacteria</taxon>
        <taxon>Candidatus Tayloriibacteriota</taxon>
    </lineage>
</organism>
<proteinExistence type="predicted"/>
<comment type="subcellular location">
    <subcellularLocation>
        <location evidence="2">Membrane</location>
        <topology evidence="2">Multi-pass membrane protein</topology>
    </subcellularLocation>
</comment>
<dbReference type="GO" id="GO:0050660">
    <property type="term" value="F:flavin adenine dinucleotide binding"/>
    <property type="evidence" value="ECO:0007669"/>
    <property type="project" value="TreeGrafter"/>
</dbReference>
<keyword evidence="3" id="KW-0285">Flavoprotein</keyword>
<keyword evidence="10" id="KW-0408">Iron</keyword>
<evidence type="ECO:0000256" key="12">
    <source>
        <dbReference type="ARBA" id="ARBA00023136"/>
    </source>
</evidence>
<dbReference type="GO" id="GO:0046872">
    <property type="term" value="F:metal ion binding"/>
    <property type="evidence" value="ECO:0007669"/>
    <property type="project" value="UniProtKB-KW"/>
</dbReference>
<sequence length="446" mass="50860">MTHSLTKQNKGWLVLGALFFVNLFVIFFFWWQGSSASFGGAAPKGSLLIAFGKLFGLLAEYAILIQLVLIGRVASVERIFGFDRMNIVHRWLGYSLTIFIVGHPLMLILGFGALNHVGFLSQFMTFFTDYEHVRNAFIAFLIFLFIIFISIAPIRRALRYETWYFTHLLMYVAIGLVFGHQIELGDVSEGVALYYWLALNFLIFGLLIAFRFLRPLYLFYKHRFTVEKVVVESDEVVSIYITGRRMEEFRFKSGQYANFTFLRKGFWFTHPFSFSAAPNGRGLRVSVKSLGDFTSKLGNLKAGAKVIIDGPLGIFTLDQAVKQKFFLIAGGIGITPLRALAETLGQEKKDAVLFYANSSAKDIPLQSELASLPIRQYFPISEASTEVLPPLQRGRIDKEKIVRLVPDFKEREIYICGPKPMMDAVRGILRELGVERRFIHFEKFSY</sequence>
<dbReference type="InterPro" id="IPR039261">
    <property type="entry name" value="FNR_nucleotide-bd"/>
</dbReference>
<dbReference type="PANTHER" id="PTHR47354">
    <property type="entry name" value="NADH OXIDOREDUCTASE HCR"/>
    <property type="match status" value="1"/>
</dbReference>
<evidence type="ECO:0000256" key="2">
    <source>
        <dbReference type="ARBA" id="ARBA00004141"/>
    </source>
</evidence>
<evidence type="ECO:0000256" key="6">
    <source>
        <dbReference type="ARBA" id="ARBA00022723"/>
    </source>
</evidence>
<keyword evidence="11" id="KW-0411">Iron-sulfur</keyword>
<keyword evidence="4 13" id="KW-0812">Transmembrane</keyword>
<keyword evidence="7" id="KW-0274">FAD</keyword>
<dbReference type="InterPro" id="IPR017927">
    <property type="entry name" value="FAD-bd_FR_type"/>
</dbReference>
<feature type="transmembrane region" description="Helical" evidence="13">
    <location>
        <begin position="91"/>
        <end position="113"/>
    </location>
</feature>
<dbReference type="PANTHER" id="PTHR47354:SF8">
    <property type="entry name" value="1,2-PHENYLACETYL-COA EPOXIDASE, SUBUNIT E"/>
    <property type="match status" value="1"/>
</dbReference>
<accession>A0A1G2MPH3</accession>
<evidence type="ECO:0000256" key="7">
    <source>
        <dbReference type="ARBA" id="ARBA00022827"/>
    </source>
</evidence>
<name>A0A1G2MPH3_9BACT</name>
<dbReference type="AlphaFoldDB" id="A0A1G2MPH3"/>
<evidence type="ECO:0000256" key="5">
    <source>
        <dbReference type="ARBA" id="ARBA00022714"/>
    </source>
</evidence>
<dbReference type="InterPro" id="IPR001433">
    <property type="entry name" value="OxRdtase_FAD/NAD-bd"/>
</dbReference>
<keyword evidence="9" id="KW-0560">Oxidoreductase</keyword>
<dbReference type="Gene3D" id="3.40.50.80">
    <property type="entry name" value="Nucleotide-binding domain of ferredoxin-NADP reductase (FNR) module"/>
    <property type="match status" value="1"/>
</dbReference>
<feature type="domain" description="FAD-binding FR-type" evidence="14">
    <location>
        <begin position="219"/>
        <end position="318"/>
    </location>
</feature>
<dbReference type="PRINTS" id="PR00410">
    <property type="entry name" value="PHEHYDRXLASE"/>
</dbReference>
<dbReference type="InterPro" id="IPR017938">
    <property type="entry name" value="Riboflavin_synthase-like_b-brl"/>
</dbReference>
<evidence type="ECO:0000256" key="10">
    <source>
        <dbReference type="ARBA" id="ARBA00023004"/>
    </source>
</evidence>
<evidence type="ECO:0000256" key="8">
    <source>
        <dbReference type="ARBA" id="ARBA00022989"/>
    </source>
</evidence>
<evidence type="ECO:0000256" key="1">
    <source>
        <dbReference type="ARBA" id="ARBA00001974"/>
    </source>
</evidence>
<evidence type="ECO:0000256" key="3">
    <source>
        <dbReference type="ARBA" id="ARBA00022630"/>
    </source>
</evidence>
<gene>
    <name evidence="15" type="ORF">A3D56_00910</name>
</gene>
<dbReference type="GO" id="GO:0051537">
    <property type="term" value="F:2 iron, 2 sulfur cluster binding"/>
    <property type="evidence" value="ECO:0007669"/>
    <property type="project" value="UniProtKB-KW"/>
</dbReference>
<keyword evidence="12 13" id="KW-0472">Membrane</keyword>
<evidence type="ECO:0000256" key="9">
    <source>
        <dbReference type="ARBA" id="ARBA00023002"/>
    </source>
</evidence>
<keyword evidence="6" id="KW-0479">Metal-binding</keyword>
<feature type="transmembrane region" description="Helical" evidence="13">
    <location>
        <begin position="12"/>
        <end position="31"/>
    </location>
</feature>
<evidence type="ECO:0000256" key="4">
    <source>
        <dbReference type="ARBA" id="ARBA00022692"/>
    </source>
</evidence>
<dbReference type="InterPro" id="IPR050415">
    <property type="entry name" value="MRET"/>
</dbReference>
<comment type="cofactor">
    <cofactor evidence="1">
        <name>FAD</name>
        <dbReference type="ChEBI" id="CHEBI:57692"/>
    </cofactor>
</comment>
<feature type="transmembrane region" description="Helical" evidence="13">
    <location>
        <begin position="194"/>
        <end position="213"/>
    </location>
</feature>
<dbReference type="GO" id="GO:0016020">
    <property type="term" value="C:membrane"/>
    <property type="evidence" value="ECO:0007669"/>
    <property type="project" value="UniProtKB-SubCell"/>
</dbReference>
<dbReference type="Pfam" id="PF01794">
    <property type="entry name" value="Ferric_reduct"/>
    <property type="match status" value="1"/>
</dbReference>
<dbReference type="InterPro" id="IPR013112">
    <property type="entry name" value="FAD-bd_8"/>
</dbReference>
<dbReference type="GO" id="GO:0016491">
    <property type="term" value="F:oxidoreductase activity"/>
    <property type="evidence" value="ECO:0007669"/>
    <property type="project" value="UniProtKB-KW"/>
</dbReference>
<feature type="transmembrane region" description="Helical" evidence="13">
    <location>
        <begin position="133"/>
        <end position="152"/>
    </location>
</feature>
<keyword evidence="5" id="KW-0001">2Fe-2S</keyword>
<dbReference type="SUPFAM" id="SSF63380">
    <property type="entry name" value="Riboflavin synthase domain-like"/>
    <property type="match status" value="1"/>
</dbReference>
<evidence type="ECO:0000313" key="16">
    <source>
        <dbReference type="Proteomes" id="UP000177943"/>
    </source>
</evidence>
<dbReference type="SUPFAM" id="SSF52343">
    <property type="entry name" value="Ferredoxin reductase-like, C-terminal NADP-linked domain"/>
    <property type="match status" value="1"/>
</dbReference>
<dbReference type="Pfam" id="PF00175">
    <property type="entry name" value="NAD_binding_1"/>
    <property type="match status" value="1"/>
</dbReference>
<dbReference type="Proteomes" id="UP000177943">
    <property type="component" value="Unassembled WGS sequence"/>
</dbReference>
<feature type="transmembrane region" description="Helical" evidence="13">
    <location>
        <begin position="51"/>
        <end position="70"/>
    </location>
</feature>
<evidence type="ECO:0000313" key="15">
    <source>
        <dbReference type="EMBL" id="OHA25800.1"/>
    </source>
</evidence>
<evidence type="ECO:0000256" key="11">
    <source>
        <dbReference type="ARBA" id="ARBA00023014"/>
    </source>
</evidence>
<protein>
    <recommendedName>
        <fullName evidence="14">FAD-binding FR-type domain-containing protein</fullName>
    </recommendedName>
</protein>
<reference evidence="15 16" key="1">
    <citation type="journal article" date="2016" name="Nat. Commun.">
        <title>Thousands of microbial genomes shed light on interconnected biogeochemical processes in an aquifer system.</title>
        <authorList>
            <person name="Anantharaman K."/>
            <person name="Brown C.T."/>
            <person name="Hug L.A."/>
            <person name="Sharon I."/>
            <person name="Castelle C.J."/>
            <person name="Probst A.J."/>
            <person name="Thomas B.C."/>
            <person name="Singh A."/>
            <person name="Wilkins M.J."/>
            <person name="Karaoz U."/>
            <person name="Brodie E.L."/>
            <person name="Williams K.H."/>
            <person name="Hubbard S.S."/>
            <person name="Banfield J.F."/>
        </authorList>
    </citation>
    <scope>NUCLEOTIDE SEQUENCE [LARGE SCALE GENOMIC DNA]</scope>
</reference>
<dbReference type="Pfam" id="PF08022">
    <property type="entry name" value="FAD_binding_8"/>
    <property type="match status" value="1"/>
</dbReference>
<dbReference type="EMBL" id="MHRP01000043">
    <property type="protein sequence ID" value="OHA25800.1"/>
    <property type="molecule type" value="Genomic_DNA"/>
</dbReference>
<dbReference type="InterPro" id="IPR013130">
    <property type="entry name" value="Fe3_Rdtase_TM_dom"/>
</dbReference>
<feature type="transmembrane region" description="Helical" evidence="13">
    <location>
        <begin position="164"/>
        <end position="182"/>
    </location>
</feature>
<dbReference type="Gene3D" id="2.40.30.10">
    <property type="entry name" value="Translation factors"/>
    <property type="match status" value="1"/>
</dbReference>
<evidence type="ECO:0000256" key="13">
    <source>
        <dbReference type="SAM" id="Phobius"/>
    </source>
</evidence>
<dbReference type="PROSITE" id="PS51384">
    <property type="entry name" value="FAD_FR"/>
    <property type="match status" value="1"/>
</dbReference>
<comment type="caution">
    <text evidence="15">The sequence shown here is derived from an EMBL/GenBank/DDBJ whole genome shotgun (WGS) entry which is preliminary data.</text>
</comment>